<gene>
    <name evidence="1" type="ORF">DT23_17580</name>
</gene>
<dbReference type="EMBL" id="AUNB01000047">
    <property type="protein sequence ID" value="KEO56791.1"/>
    <property type="molecule type" value="Genomic_DNA"/>
</dbReference>
<organism evidence="1 2">
    <name type="scientific">Thioclava indica</name>
    <dbReference type="NCBI Taxonomy" id="1353528"/>
    <lineage>
        <taxon>Bacteria</taxon>
        <taxon>Pseudomonadati</taxon>
        <taxon>Pseudomonadota</taxon>
        <taxon>Alphaproteobacteria</taxon>
        <taxon>Rhodobacterales</taxon>
        <taxon>Paracoccaceae</taxon>
        <taxon>Thioclava</taxon>
    </lineage>
</organism>
<sequence length="40" mass="4829">MTARSVSVFPHLMMKAKLRARHMRRKGCDFSWLHPQKYLL</sequence>
<dbReference type="Proteomes" id="UP000027471">
    <property type="component" value="Unassembled WGS sequence"/>
</dbReference>
<proteinExistence type="predicted"/>
<accession>A0A074JGN1</accession>
<reference evidence="1 2" key="1">
    <citation type="journal article" date="2015" name="Antonie Van Leeuwenhoek">
        <title>Thioclava indica sp. nov., isolated from surface seawater of the Indian Ocean.</title>
        <authorList>
            <person name="Liu Y."/>
            <person name="Lai Q."/>
            <person name="Du J."/>
            <person name="Xu H."/>
            <person name="Jiang L."/>
            <person name="Shao Z."/>
        </authorList>
    </citation>
    <scope>NUCLEOTIDE SEQUENCE [LARGE SCALE GENOMIC DNA]</scope>
    <source>
        <strain evidence="1 2">DT23-4</strain>
    </source>
</reference>
<comment type="caution">
    <text evidence="1">The sequence shown here is derived from an EMBL/GenBank/DDBJ whole genome shotgun (WGS) entry which is preliminary data.</text>
</comment>
<dbReference type="STRING" id="1353528.DT23_17580"/>
<name>A0A074JGN1_9RHOB</name>
<dbReference type="AlphaFoldDB" id="A0A074JGN1"/>
<evidence type="ECO:0000313" key="2">
    <source>
        <dbReference type="Proteomes" id="UP000027471"/>
    </source>
</evidence>
<keyword evidence="2" id="KW-1185">Reference proteome</keyword>
<evidence type="ECO:0000313" key="1">
    <source>
        <dbReference type="EMBL" id="KEO56791.1"/>
    </source>
</evidence>
<protein>
    <submittedName>
        <fullName evidence="1">Uncharacterized protein</fullName>
    </submittedName>
</protein>